<evidence type="ECO:0000313" key="1">
    <source>
        <dbReference type="Proteomes" id="UP000095286"/>
    </source>
</evidence>
<evidence type="ECO:0000313" key="2">
    <source>
        <dbReference type="WBParaSite" id="RSKR_0000531700.1"/>
    </source>
</evidence>
<proteinExistence type="predicted"/>
<dbReference type="WBParaSite" id="RSKR_0000531700.1">
    <property type="protein sequence ID" value="RSKR_0000531700.1"/>
    <property type="gene ID" value="RSKR_0000531700"/>
</dbReference>
<reference evidence="2" key="1">
    <citation type="submission" date="2016-11" db="UniProtKB">
        <authorList>
            <consortium name="WormBaseParasite"/>
        </authorList>
    </citation>
    <scope>IDENTIFICATION</scope>
    <source>
        <strain evidence="2">KR3021</strain>
    </source>
</reference>
<sequence length="936" mass="107990">MLMSKNATKPRRILKFRIKKDHPLLLRVNSILETRLESARAQIKDPNKLHKRAKVFILAAIFTLRKRYMGKVGPTITKPNYIFTQEKITKLIKRIRNARRIQGGEEAVTKNLLEEAKMMAKLRMSPAQYIKACEDRVKLLEEELGKQKERYESFKTRTKFQGQPSMKSIGKKIESNGELDYDEAEKVYKELYTKKPDPVSTPQFDEWLQEIKDSTLLLLSKELEERRIWKMAEESLKTSALWKAPGQDQIPNAAYRMLPAAKMYLKNWITKNLNDHYKVDEEDVKGLCFLIYKEGDATNVLNYRPISLLNTDYKILTKVTSNIIKENLAKGIIPAEQLARENTWGTLHGLLLDKAYVKNSQYQRKEHYSAWYDFSKAYDSLSHKQILRLVESLNIGVNIKVMIKSMMAKWNIQLLRKDMDKAKTIRIKQGVYQGDSWSPLIFILTTAGIISKLKRDEALGKATKYKHRVIAFMDDLKVHSPNVEGLEMMSKMIKEGAGELSLKLNEKKCGFYSRKEDVGKEESLFIPRVRKGYKYLGITQLETDIPEENFQRMKEKYLERTQSILESRLTTNQKKILYNTAVIPAGIYVTGNLFPAEKVASTLLRCRKIDLEVRKLTVKENIKTRPTANARFYLPQSVGGLGFRSLEVEMCIQYIRKYVYLMSNTEVSEAKKIFIAINKGGCRNPISDYEHVRKLYKLKDWKLEKEKGPIDYRIVVKSMIEEIKKANFKLRKEDWSKAMTYPKTVLAHEGNISFPALKSLSLDSSKLSLVNASAEEQIFFLGKKASVGLTGSGRCRFGCQADETNYHVTSTCQRAALITRHDMVVWNVLKLMKLKFERKAFPNPGKVLQVGEASLDEEYDNFEIRAGASMLMEEKIKSNKPDIIIFRKEPRLAVVIEVSVPALKTTNSKRKSKSSSTPRTQRWRFQKTMSIPLQEG</sequence>
<organism evidence="1 2">
    <name type="scientific">Rhabditophanes sp. KR3021</name>
    <dbReference type="NCBI Taxonomy" id="114890"/>
    <lineage>
        <taxon>Eukaryota</taxon>
        <taxon>Metazoa</taxon>
        <taxon>Ecdysozoa</taxon>
        <taxon>Nematoda</taxon>
        <taxon>Chromadorea</taxon>
        <taxon>Rhabditida</taxon>
        <taxon>Tylenchina</taxon>
        <taxon>Panagrolaimomorpha</taxon>
        <taxon>Strongyloidoidea</taxon>
        <taxon>Alloionematidae</taxon>
        <taxon>Rhabditophanes</taxon>
    </lineage>
</organism>
<accession>A0AC35TX11</accession>
<protein>
    <submittedName>
        <fullName evidence="2">Reverse transcriptase domain-containing protein</fullName>
    </submittedName>
</protein>
<dbReference type="Proteomes" id="UP000095286">
    <property type="component" value="Unplaced"/>
</dbReference>
<name>A0AC35TX11_9BILA</name>